<dbReference type="OrthoDB" id="5575at2759"/>
<dbReference type="GO" id="GO:0005634">
    <property type="term" value="C:nucleus"/>
    <property type="evidence" value="ECO:0007669"/>
    <property type="project" value="TreeGrafter"/>
</dbReference>
<dbReference type="PANTHER" id="PTHR47961">
    <property type="entry name" value="DNA POLYMERASE THETA, PUTATIVE (AFU_ORTHOLOGUE AFUA_1G05260)-RELATED"/>
    <property type="match status" value="1"/>
</dbReference>
<dbReference type="InterPro" id="IPR027417">
    <property type="entry name" value="P-loop_NTPase"/>
</dbReference>
<evidence type="ECO:0000313" key="6">
    <source>
        <dbReference type="EMBL" id="VEL15052.1"/>
    </source>
</evidence>
<evidence type="ECO:0000256" key="1">
    <source>
        <dbReference type="ARBA" id="ARBA00022741"/>
    </source>
</evidence>
<dbReference type="Gene3D" id="1.10.10.10">
    <property type="entry name" value="Winged helix-like DNA-binding domain superfamily/Winged helix DNA-binding domain"/>
    <property type="match status" value="1"/>
</dbReference>
<evidence type="ECO:0000256" key="4">
    <source>
        <dbReference type="ARBA" id="ARBA00022840"/>
    </source>
</evidence>
<keyword evidence="2" id="KW-0378">Hydrolase</keyword>
<evidence type="ECO:0000259" key="5">
    <source>
        <dbReference type="Pfam" id="PF23445"/>
    </source>
</evidence>
<dbReference type="InterPro" id="IPR036388">
    <property type="entry name" value="WH-like_DNA-bd_sf"/>
</dbReference>
<dbReference type="Gene3D" id="3.40.50.300">
    <property type="entry name" value="P-loop containing nucleotide triphosphate hydrolases"/>
    <property type="match status" value="1"/>
</dbReference>
<gene>
    <name evidence="6" type="ORF">PXEA_LOCUS8492</name>
</gene>
<reference evidence="6" key="1">
    <citation type="submission" date="2018-11" db="EMBL/GenBank/DDBJ databases">
        <authorList>
            <consortium name="Pathogen Informatics"/>
        </authorList>
    </citation>
    <scope>NUCLEOTIDE SEQUENCE</scope>
</reference>
<evidence type="ECO:0000256" key="3">
    <source>
        <dbReference type="ARBA" id="ARBA00022806"/>
    </source>
</evidence>
<dbReference type="PANTHER" id="PTHR47961:SF4">
    <property type="entry name" value="ACTIVATING SIGNAL COINTEGRATOR 1 COMPLEX SUBUNIT 3"/>
    <property type="match status" value="1"/>
</dbReference>
<sequence length="152" mass="17555">MPAKRPGIYQVHGRRCELSCIIRFSDKDYNGKIHAYEDYPVVNLIQMVLGRANRPGIESDAKAVILCQTGKRDFIRKFLHDPLPIESHLDHALHDHYNAEVVTKTIENKQDAVDYLTRNIFHNRLDLFSRLIYTGERVANTMVRLVLKVNGI</sequence>
<proteinExistence type="predicted"/>
<keyword evidence="3" id="KW-0347">Helicase</keyword>
<dbReference type="GO" id="GO:0016787">
    <property type="term" value="F:hydrolase activity"/>
    <property type="evidence" value="ECO:0007669"/>
    <property type="project" value="UniProtKB-KW"/>
</dbReference>
<keyword evidence="7" id="KW-1185">Reference proteome</keyword>
<dbReference type="InterPro" id="IPR050474">
    <property type="entry name" value="Hel308_SKI2-like"/>
</dbReference>
<evidence type="ECO:0000256" key="2">
    <source>
        <dbReference type="ARBA" id="ARBA00022801"/>
    </source>
</evidence>
<comment type="caution">
    <text evidence="6">The sequence shown here is derived from an EMBL/GenBank/DDBJ whole genome shotgun (WGS) entry which is preliminary data.</text>
</comment>
<dbReference type="EMBL" id="CAAALY010023279">
    <property type="protein sequence ID" value="VEL15052.1"/>
    <property type="molecule type" value="Genomic_DNA"/>
</dbReference>
<dbReference type="GO" id="GO:0005524">
    <property type="term" value="F:ATP binding"/>
    <property type="evidence" value="ECO:0007669"/>
    <property type="project" value="UniProtKB-KW"/>
</dbReference>
<dbReference type="AlphaFoldDB" id="A0A3S5BRL7"/>
<protein>
    <recommendedName>
        <fullName evidence="5">MER3 helicase-like winged helix domain-containing protein</fullName>
    </recommendedName>
</protein>
<keyword evidence="4" id="KW-0067">ATP-binding</keyword>
<keyword evidence="1" id="KW-0547">Nucleotide-binding</keyword>
<organism evidence="6 7">
    <name type="scientific">Protopolystoma xenopodis</name>
    <dbReference type="NCBI Taxonomy" id="117903"/>
    <lineage>
        <taxon>Eukaryota</taxon>
        <taxon>Metazoa</taxon>
        <taxon>Spiralia</taxon>
        <taxon>Lophotrochozoa</taxon>
        <taxon>Platyhelminthes</taxon>
        <taxon>Monogenea</taxon>
        <taxon>Polyopisthocotylea</taxon>
        <taxon>Polystomatidea</taxon>
        <taxon>Polystomatidae</taxon>
        <taxon>Protopolystoma</taxon>
    </lineage>
</organism>
<dbReference type="Pfam" id="PF23445">
    <property type="entry name" value="WHD_SNRNP200"/>
    <property type="match status" value="1"/>
</dbReference>
<evidence type="ECO:0000313" key="7">
    <source>
        <dbReference type="Proteomes" id="UP000784294"/>
    </source>
</evidence>
<dbReference type="Proteomes" id="UP000784294">
    <property type="component" value="Unassembled WGS sequence"/>
</dbReference>
<dbReference type="InterPro" id="IPR057842">
    <property type="entry name" value="WH_MER3"/>
</dbReference>
<accession>A0A3S5BRL7</accession>
<feature type="domain" description="MER3 helicase-like winged helix" evidence="5">
    <location>
        <begin position="86"/>
        <end position="125"/>
    </location>
</feature>
<dbReference type="GO" id="GO:0004386">
    <property type="term" value="F:helicase activity"/>
    <property type="evidence" value="ECO:0007669"/>
    <property type="project" value="UniProtKB-KW"/>
</dbReference>
<name>A0A3S5BRL7_9PLAT</name>